<keyword evidence="3" id="KW-1185">Reference proteome</keyword>
<protein>
    <submittedName>
        <fullName evidence="2">Uncharacterized protein</fullName>
    </submittedName>
</protein>
<sequence>MFAMDKIVLGMAVLQLVVAQDGVIYHPGSGGQFGLFGSGSAPPSPVFIGGPGQFPQVSSVSSHGSGSDGTTPGLLGVGVKIGLPPNPFSTFGGVSGQGGAGVVSLSSQQGPAVTGRGGVISLPSQQGPAFIGGQGAVISPPSQQGTTFTGQGGVISLPSQQGPAFIGGQGGSFISGQVSGQAGASGAGFQQGGVQPGGVQAGAGFQQGGVQPGGVQAAGLRFPSRVIREEATPTVTRTVTIDAFETLTDLVLHSVAVTRTQFSLVITTRVTKIVVPTPVNHGLALTTSVVVRPAYVTVTDTKSDFRVVLRTSVSYVTITHTSYDIMHVPFTLTSTETVTVTSPVVRTVISTSVEAVTNYHTATNIVYVHGGYH</sequence>
<name>A0AAW0U2S2_SCYPA</name>
<evidence type="ECO:0000313" key="2">
    <source>
        <dbReference type="EMBL" id="KAK8394349.1"/>
    </source>
</evidence>
<organism evidence="2 3">
    <name type="scientific">Scylla paramamosain</name>
    <name type="common">Mud crab</name>
    <dbReference type="NCBI Taxonomy" id="85552"/>
    <lineage>
        <taxon>Eukaryota</taxon>
        <taxon>Metazoa</taxon>
        <taxon>Ecdysozoa</taxon>
        <taxon>Arthropoda</taxon>
        <taxon>Crustacea</taxon>
        <taxon>Multicrustacea</taxon>
        <taxon>Malacostraca</taxon>
        <taxon>Eumalacostraca</taxon>
        <taxon>Eucarida</taxon>
        <taxon>Decapoda</taxon>
        <taxon>Pleocyemata</taxon>
        <taxon>Brachyura</taxon>
        <taxon>Eubrachyura</taxon>
        <taxon>Portunoidea</taxon>
        <taxon>Portunidae</taxon>
        <taxon>Portuninae</taxon>
        <taxon>Scylla</taxon>
    </lineage>
</organism>
<gene>
    <name evidence="2" type="ORF">O3P69_006508</name>
</gene>
<dbReference type="EMBL" id="JARAKH010000019">
    <property type="protein sequence ID" value="KAK8394349.1"/>
    <property type="molecule type" value="Genomic_DNA"/>
</dbReference>
<feature type="chain" id="PRO_5043463428" evidence="1">
    <location>
        <begin position="20"/>
        <end position="373"/>
    </location>
</feature>
<accession>A0AAW0U2S2</accession>
<dbReference type="Proteomes" id="UP001487740">
    <property type="component" value="Unassembled WGS sequence"/>
</dbReference>
<evidence type="ECO:0000256" key="1">
    <source>
        <dbReference type="SAM" id="SignalP"/>
    </source>
</evidence>
<proteinExistence type="predicted"/>
<evidence type="ECO:0000313" key="3">
    <source>
        <dbReference type="Proteomes" id="UP001487740"/>
    </source>
</evidence>
<comment type="caution">
    <text evidence="2">The sequence shown here is derived from an EMBL/GenBank/DDBJ whole genome shotgun (WGS) entry which is preliminary data.</text>
</comment>
<keyword evidence="1" id="KW-0732">Signal</keyword>
<reference evidence="2 3" key="1">
    <citation type="submission" date="2023-03" db="EMBL/GenBank/DDBJ databases">
        <title>High-quality genome of Scylla paramamosain provides insights in environmental adaptation.</title>
        <authorList>
            <person name="Zhang L."/>
        </authorList>
    </citation>
    <scope>NUCLEOTIDE SEQUENCE [LARGE SCALE GENOMIC DNA]</scope>
    <source>
        <strain evidence="2">LZ_2023a</strain>
        <tissue evidence="2">Muscle</tissue>
    </source>
</reference>
<dbReference type="AlphaFoldDB" id="A0AAW0U2S2"/>
<feature type="signal peptide" evidence="1">
    <location>
        <begin position="1"/>
        <end position="19"/>
    </location>
</feature>